<dbReference type="Proteomes" id="UP000190064">
    <property type="component" value="Unassembled WGS sequence"/>
</dbReference>
<dbReference type="PANTHER" id="PTHR42953:SF3">
    <property type="entry name" value="HIGH-AFFINITY ZINC UPTAKE SYSTEM PROTEIN ZNUA"/>
    <property type="match status" value="1"/>
</dbReference>
<keyword evidence="3" id="KW-0813">Transport</keyword>
<keyword evidence="5" id="KW-0406">Ion transport</keyword>
<feature type="chain" id="PRO_5010583718" description="High-affinity zinc uptake system protein ZnuA" evidence="7">
    <location>
        <begin position="22"/>
        <end position="338"/>
    </location>
</feature>
<dbReference type="AlphaFoldDB" id="A0A1T1HFF2"/>
<feature type="region of interest" description="Disordered" evidence="6">
    <location>
        <begin position="120"/>
        <end position="170"/>
    </location>
</feature>
<gene>
    <name evidence="8" type="ORF">BTA35_0203275</name>
</gene>
<evidence type="ECO:0000256" key="5">
    <source>
        <dbReference type="ARBA" id="ARBA00022906"/>
    </source>
</evidence>
<proteinExistence type="inferred from homology"/>
<dbReference type="InterPro" id="IPR006127">
    <property type="entry name" value="ZnuA-like"/>
</dbReference>
<dbReference type="RefSeq" id="WP_077242973.1">
    <property type="nucleotide sequence ID" value="NZ_FXTS01000001.1"/>
</dbReference>
<evidence type="ECO:0000256" key="7">
    <source>
        <dbReference type="SAM" id="SignalP"/>
    </source>
</evidence>
<dbReference type="Gene3D" id="3.40.50.1980">
    <property type="entry name" value="Nitrogenase molybdenum iron protein domain"/>
    <property type="match status" value="3"/>
</dbReference>
<dbReference type="STRING" id="966.BTA35_0203275"/>
<keyword evidence="5" id="KW-0862">Zinc</keyword>
<dbReference type="EMBL" id="MTSD02000001">
    <property type="protein sequence ID" value="OOV88535.1"/>
    <property type="molecule type" value="Genomic_DNA"/>
</dbReference>
<reference evidence="8" key="1">
    <citation type="submission" date="2017-02" db="EMBL/GenBank/DDBJ databases">
        <title>Draft Genome Sequence of the Salt Water Bacterium Oceanospirillum linum ATCC 11336.</title>
        <authorList>
            <person name="Trachtenberg A.M."/>
            <person name="Carney J.G."/>
            <person name="Linnane J.D."/>
            <person name="Rheaume B.A."/>
            <person name="Pitts N.L."/>
            <person name="Mykles D.L."/>
            <person name="Maclea K.S."/>
        </authorList>
    </citation>
    <scope>NUCLEOTIDE SEQUENCE [LARGE SCALE GENOMIC DNA]</scope>
    <source>
        <strain evidence="8">ATCC 11336</strain>
    </source>
</reference>
<dbReference type="GO" id="GO:0006829">
    <property type="term" value="P:zinc ion transport"/>
    <property type="evidence" value="ECO:0007669"/>
    <property type="project" value="UniProtKB-KW"/>
</dbReference>
<feature type="compositionally biased region" description="Basic and acidic residues" evidence="6">
    <location>
        <begin position="122"/>
        <end position="168"/>
    </location>
</feature>
<sequence length="338" mass="38053">MSRSSFIAGFFLSLISFSSWASAPNVVVDIAPLHSLVSQVMKGVEQPELLIQPEASPHRYSLRPSEAKALSEADVVFWISEDLTPWLESSLQNLAPSAHKVEMLALSETIRHEFRQGATFESHSHHDDGDEDHHSDGAHDDHHDDKAHHEADEHHDDEAHHEHHHGQYDPHAWLDPVNAKVWAQEIARNLAEIDPEHAGLYQRNAAELVTALDQLIVSMNKRAEQLKGIRFIVFHDAYQYFERRFGLMAAGAISLSDASDPSPARIREIQNRVAEWGVRCAFTEPQYNPRMVSTVFEGSTVETTGVMDPLGVDLDDPAEHYFKLLTRLMAALEQCQSK</sequence>
<organism evidence="8 9">
    <name type="scientific">Oceanospirillum linum</name>
    <dbReference type="NCBI Taxonomy" id="966"/>
    <lineage>
        <taxon>Bacteria</taxon>
        <taxon>Pseudomonadati</taxon>
        <taxon>Pseudomonadota</taxon>
        <taxon>Gammaproteobacteria</taxon>
        <taxon>Oceanospirillales</taxon>
        <taxon>Oceanospirillaceae</taxon>
        <taxon>Oceanospirillum</taxon>
    </lineage>
</organism>
<keyword evidence="9" id="KW-1185">Reference proteome</keyword>
<keyword evidence="4 7" id="KW-0732">Signal</keyword>
<evidence type="ECO:0000256" key="2">
    <source>
        <dbReference type="ARBA" id="ARBA00015915"/>
    </source>
</evidence>
<evidence type="ECO:0000256" key="1">
    <source>
        <dbReference type="ARBA" id="ARBA00011028"/>
    </source>
</evidence>
<feature type="signal peptide" evidence="7">
    <location>
        <begin position="1"/>
        <end position="21"/>
    </location>
</feature>
<keyword evidence="5" id="KW-0864">Zinc transport</keyword>
<evidence type="ECO:0000313" key="8">
    <source>
        <dbReference type="EMBL" id="OOV88535.1"/>
    </source>
</evidence>
<evidence type="ECO:0000256" key="3">
    <source>
        <dbReference type="ARBA" id="ARBA00022448"/>
    </source>
</evidence>
<dbReference type="Pfam" id="PF01297">
    <property type="entry name" value="ZnuA"/>
    <property type="match status" value="1"/>
</dbReference>
<dbReference type="SUPFAM" id="SSF53807">
    <property type="entry name" value="Helical backbone' metal receptor"/>
    <property type="match status" value="1"/>
</dbReference>
<dbReference type="GO" id="GO:0046872">
    <property type="term" value="F:metal ion binding"/>
    <property type="evidence" value="ECO:0007669"/>
    <property type="project" value="InterPro"/>
</dbReference>
<protein>
    <recommendedName>
        <fullName evidence="2">High-affinity zinc uptake system protein ZnuA</fullName>
    </recommendedName>
</protein>
<comment type="similarity">
    <text evidence="1">Belongs to the bacterial solute-binding protein 9 family.</text>
</comment>
<comment type="caution">
    <text evidence="8">The sequence shown here is derived from an EMBL/GenBank/DDBJ whole genome shotgun (WGS) entry which is preliminary data.</text>
</comment>
<dbReference type="InterPro" id="IPR050492">
    <property type="entry name" value="Bact_metal-bind_prot9"/>
</dbReference>
<evidence type="ECO:0000256" key="4">
    <source>
        <dbReference type="ARBA" id="ARBA00022729"/>
    </source>
</evidence>
<evidence type="ECO:0000256" key="6">
    <source>
        <dbReference type="SAM" id="MobiDB-lite"/>
    </source>
</evidence>
<evidence type="ECO:0000313" key="9">
    <source>
        <dbReference type="Proteomes" id="UP000190064"/>
    </source>
</evidence>
<name>A0A1T1HFF2_OCELI</name>
<dbReference type="PANTHER" id="PTHR42953">
    <property type="entry name" value="HIGH-AFFINITY ZINC UPTAKE SYSTEM PROTEIN ZNUA-RELATED"/>
    <property type="match status" value="1"/>
</dbReference>
<accession>A0A1T1HFF2</accession>